<keyword evidence="4" id="KW-1185">Reference proteome</keyword>
<sequence length="500" mass="56564">MKMTSRLTWPFKEKEAGVIIDKLKHYCGEIAQILAIDTWNTLKEVDREVKEADRGIKGLIAHEKAEERRKLLEWMSPVSCTDKHATCRGQRNPETGRWIFQNDQFLAWNNSDHALLWLNGQPGHGKTILASAIVDEIHDSGKAEPQTLAYFYCNFRDDRTTNAAAVLRSLIVQLLQQSKDNWITRIGERHESNTEGNLDSLRNLWQQQRDAKPHPTDLGFLREILVEASTLVHRPVLVIDALDECKDYSDLVGHLANLAEDARLRLFVTGRSEPEIQEAFHDLPTLSLKDSSEQMKADICTHITEQLKNQKKLSRLSEPLKKTILEKLLEKAEGMFRWVQCQLDVIMTCKRPDSIRKALDDLPAGLYETYDRIIHSIEERGKDDGPIAQRCLLLLAGAFTPLTLDQLNEAMMIEIGRATLDEDLGVMDTMDIVGACGSLVTYNEKTGVVALSHYSVKVSFVNLLHPAHPLMRYATRNTWSVALIASSNRSQTCTHGFASS</sequence>
<dbReference type="InterPro" id="IPR056884">
    <property type="entry name" value="NPHP3-like_N"/>
</dbReference>
<dbReference type="PANTHER" id="PTHR10039">
    <property type="entry name" value="AMELOGENIN"/>
    <property type="match status" value="1"/>
</dbReference>
<dbReference type="Pfam" id="PF24883">
    <property type="entry name" value="NPHP3_N"/>
    <property type="match status" value="1"/>
</dbReference>
<dbReference type="Proteomes" id="UP000807769">
    <property type="component" value="Unassembled WGS sequence"/>
</dbReference>
<dbReference type="AlphaFoldDB" id="A0A9P7JFA7"/>
<dbReference type="OrthoDB" id="3036502at2759"/>
<comment type="caution">
    <text evidence="3">The sequence shown here is derived from an EMBL/GenBank/DDBJ whole genome shotgun (WGS) entry which is preliminary data.</text>
</comment>
<dbReference type="Gene3D" id="3.40.50.300">
    <property type="entry name" value="P-loop containing nucleotide triphosphate hydrolases"/>
    <property type="match status" value="1"/>
</dbReference>
<dbReference type="SUPFAM" id="SSF52540">
    <property type="entry name" value="P-loop containing nucleoside triphosphate hydrolases"/>
    <property type="match status" value="1"/>
</dbReference>
<name>A0A9P7JFA7_9AGAM</name>
<keyword evidence="1" id="KW-0677">Repeat</keyword>
<proteinExistence type="predicted"/>
<dbReference type="InterPro" id="IPR027417">
    <property type="entry name" value="P-loop_NTPase"/>
</dbReference>
<accession>A0A9P7JFA7</accession>
<feature type="domain" description="Nephrocystin 3-like N-terminal" evidence="2">
    <location>
        <begin position="95"/>
        <end position="271"/>
    </location>
</feature>
<evidence type="ECO:0000313" key="4">
    <source>
        <dbReference type="Proteomes" id="UP000807769"/>
    </source>
</evidence>
<protein>
    <recommendedName>
        <fullName evidence="2">Nephrocystin 3-like N-terminal domain-containing protein</fullName>
    </recommendedName>
</protein>
<dbReference type="GeneID" id="64637838"/>
<evidence type="ECO:0000256" key="1">
    <source>
        <dbReference type="ARBA" id="ARBA00022737"/>
    </source>
</evidence>
<dbReference type="EMBL" id="JABBWG010000010">
    <property type="protein sequence ID" value="KAG1819004.1"/>
    <property type="molecule type" value="Genomic_DNA"/>
</dbReference>
<evidence type="ECO:0000313" key="3">
    <source>
        <dbReference type="EMBL" id="KAG1819004.1"/>
    </source>
</evidence>
<organism evidence="3 4">
    <name type="scientific">Suillus subaureus</name>
    <dbReference type="NCBI Taxonomy" id="48587"/>
    <lineage>
        <taxon>Eukaryota</taxon>
        <taxon>Fungi</taxon>
        <taxon>Dikarya</taxon>
        <taxon>Basidiomycota</taxon>
        <taxon>Agaricomycotina</taxon>
        <taxon>Agaricomycetes</taxon>
        <taxon>Agaricomycetidae</taxon>
        <taxon>Boletales</taxon>
        <taxon>Suillineae</taxon>
        <taxon>Suillaceae</taxon>
        <taxon>Suillus</taxon>
    </lineage>
</organism>
<evidence type="ECO:0000259" key="2">
    <source>
        <dbReference type="Pfam" id="PF24883"/>
    </source>
</evidence>
<dbReference type="RefSeq" id="XP_041194681.1">
    <property type="nucleotide sequence ID" value="XM_041343822.1"/>
</dbReference>
<reference evidence="3" key="1">
    <citation type="journal article" date="2020" name="New Phytol.">
        <title>Comparative genomics reveals dynamic genome evolution in host specialist ectomycorrhizal fungi.</title>
        <authorList>
            <person name="Lofgren L.A."/>
            <person name="Nguyen N.H."/>
            <person name="Vilgalys R."/>
            <person name="Ruytinx J."/>
            <person name="Liao H.L."/>
            <person name="Branco S."/>
            <person name="Kuo A."/>
            <person name="LaButti K."/>
            <person name="Lipzen A."/>
            <person name="Andreopoulos W."/>
            <person name="Pangilinan J."/>
            <person name="Riley R."/>
            <person name="Hundley H."/>
            <person name="Na H."/>
            <person name="Barry K."/>
            <person name="Grigoriev I.V."/>
            <person name="Stajich J.E."/>
            <person name="Kennedy P.G."/>
        </authorList>
    </citation>
    <scope>NUCLEOTIDE SEQUENCE</scope>
    <source>
        <strain evidence="3">MN1</strain>
    </source>
</reference>
<dbReference type="PANTHER" id="PTHR10039:SF16">
    <property type="entry name" value="GPI INOSITOL-DEACYLASE"/>
    <property type="match status" value="1"/>
</dbReference>
<gene>
    <name evidence="3" type="ORF">BJ212DRAFT_68873</name>
</gene>